<protein>
    <recommendedName>
        <fullName evidence="4">Transmembrane protein</fullName>
    </recommendedName>
</protein>
<feature type="transmembrane region" description="Helical" evidence="1">
    <location>
        <begin position="120"/>
        <end position="141"/>
    </location>
</feature>
<evidence type="ECO:0000313" key="2">
    <source>
        <dbReference type="EMBL" id="EFC53154.1"/>
    </source>
</evidence>
<feature type="transmembrane region" description="Helical" evidence="1">
    <location>
        <begin position="53"/>
        <end position="72"/>
    </location>
</feature>
<dbReference type="Proteomes" id="UP000004621">
    <property type="component" value="Unassembled WGS sequence"/>
</dbReference>
<keyword evidence="1" id="KW-1133">Transmembrane helix</keyword>
<dbReference type="AlphaFoldDB" id="A0A9W5ISW8"/>
<reference evidence="2 3" key="1">
    <citation type="submission" date="2010-01" db="EMBL/GenBank/DDBJ databases">
        <authorList>
            <person name="Weinstock G."/>
            <person name="Sodergren E."/>
            <person name="Clifton S."/>
            <person name="Fulton L."/>
            <person name="Fulton B."/>
            <person name="Courtney L."/>
            <person name="Fronick C."/>
            <person name="Harrison M."/>
            <person name="Strong C."/>
            <person name="Farmer C."/>
            <person name="Delahaunty K."/>
            <person name="Markovic C."/>
            <person name="Hall O."/>
            <person name="Minx P."/>
            <person name="Tomlinson C."/>
            <person name="Mitreva M."/>
            <person name="Nelson J."/>
            <person name="Hou S."/>
            <person name="Wollam A."/>
            <person name="Pepin K.H."/>
            <person name="Johnson M."/>
            <person name="Bhonagiri V."/>
            <person name="Nash W.E."/>
            <person name="Warren W."/>
            <person name="Chinwalla A."/>
            <person name="Mardis E.R."/>
            <person name="Wilson R.K."/>
        </authorList>
    </citation>
    <scope>NUCLEOTIDE SEQUENCE [LARGE SCALE GENOMIC DNA]</scope>
    <source>
        <strain evidence="2 3">NJ9703</strain>
    </source>
</reference>
<accession>A0A9W5ISW8</accession>
<evidence type="ECO:0008006" key="4">
    <source>
        <dbReference type="Google" id="ProtNLM"/>
    </source>
</evidence>
<feature type="transmembrane region" description="Helical" evidence="1">
    <location>
        <begin position="92"/>
        <end position="108"/>
    </location>
</feature>
<organism evidence="2 3">
    <name type="scientific">Neisseria subflava NJ9703</name>
    <dbReference type="NCBI Taxonomy" id="546268"/>
    <lineage>
        <taxon>Bacteria</taxon>
        <taxon>Pseudomonadati</taxon>
        <taxon>Pseudomonadota</taxon>
        <taxon>Betaproteobacteria</taxon>
        <taxon>Neisseriales</taxon>
        <taxon>Neisseriaceae</taxon>
        <taxon>Neisseria</taxon>
    </lineage>
</organism>
<name>A0A9W5ISW8_NEISU</name>
<keyword evidence="1" id="KW-0472">Membrane</keyword>
<evidence type="ECO:0000256" key="1">
    <source>
        <dbReference type="SAM" id="Phobius"/>
    </source>
</evidence>
<comment type="caution">
    <text evidence="2">The sequence shown here is derived from an EMBL/GenBank/DDBJ whole genome shotgun (WGS) entry which is preliminary data.</text>
</comment>
<keyword evidence="1" id="KW-0812">Transmembrane</keyword>
<dbReference type="EMBL" id="ACEO02000001">
    <property type="protein sequence ID" value="EFC53154.1"/>
    <property type="molecule type" value="Genomic_DNA"/>
</dbReference>
<sequence>MFKETIMNRNTLRKIHAAAGVGAFLFIASFWSSTVFSELFGSHETVAAVKQTIVYALFGLIACMATVGATGMKMGGKSKHTAIAAKRRRMPFIAANEMLILLPCAFFLNSRAAAGQFDSVFYIVQIVELIAGVANLTLLGLSMKDGFSIRKPKLKSI</sequence>
<proteinExistence type="predicted"/>
<gene>
    <name evidence="2" type="ORF">NEISUBOT_03153</name>
</gene>
<evidence type="ECO:0000313" key="3">
    <source>
        <dbReference type="Proteomes" id="UP000004621"/>
    </source>
</evidence>